<dbReference type="HOGENOM" id="CLU_180528_0_0_0"/>
<feature type="transmembrane region" description="Helical" evidence="1">
    <location>
        <begin position="59"/>
        <end position="79"/>
    </location>
</feature>
<keyword evidence="1" id="KW-1133">Transmembrane helix</keyword>
<evidence type="ECO:0000313" key="4">
    <source>
        <dbReference type="Proteomes" id="UP000010798"/>
    </source>
</evidence>
<keyword evidence="1" id="KW-0472">Membrane</keyword>
<keyword evidence="1" id="KW-0812">Transmembrane</keyword>
<dbReference type="AlphaFoldDB" id="L0D6J4"/>
<organism evidence="3 4">
    <name type="scientific">Singulisphaera acidiphila (strain ATCC BAA-1392 / DSM 18658 / VKM B-2454 / MOB10)</name>
    <dbReference type="NCBI Taxonomy" id="886293"/>
    <lineage>
        <taxon>Bacteria</taxon>
        <taxon>Pseudomonadati</taxon>
        <taxon>Planctomycetota</taxon>
        <taxon>Planctomycetia</taxon>
        <taxon>Isosphaerales</taxon>
        <taxon>Isosphaeraceae</taxon>
        <taxon>Singulisphaera</taxon>
    </lineage>
</organism>
<dbReference type="EMBL" id="CP003364">
    <property type="protein sequence ID" value="AGA24485.1"/>
    <property type="molecule type" value="Genomic_DNA"/>
</dbReference>
<dbReference type="KEGG" id="saci:Sinac_0021"/>
<dbReference type="Pfam" id="PF21742">
    <property type="entry name" value="DUF6868"/>
    <property type="match status" value="1"/>
</dbReference>
<evidence type="ECO:0000259" key="2">
    <source>
        <dbReference type="Pfam" id="PF21742"/>
    </source>
</evidence>
<dbReference type="InterPro" id="IPR049220">
    <property type="entry name" value="DUF6868"/>
</dbReference>
<accession>L0D6J4</accession>
<evidence type="ECO:0000256" key="1">
    <source>
        <dbReference type="SAM" id="Phobius"/>
    </source>
</evidence>
<reference evidence="3 4" key="1">
    <citation type="submission" date="2012-02" db="EMBL/GenBank/DDBJ databases">
        <title>Complete sequence of chromosome of Singulisphaera acidiphila DSM 18658.</title>
        <authorList>
            <consortium name="US DOE Joint Genome Institute (JGI-PGF)"/>
            <person name="Lucas S."/>
            <person name="Copeland A."/>
            <person name="Lapidus A."/>
            <person name="Glavina del Rio T."/>
            <person name="Dalin E."/>
            <person name="Tice H."/>
            <person name="Bruce D."/>
            <person name="Goodwin L."/>
            <person name="Pitluck S."/>
            <person name="Peters L."/>
            <person name="Ovchinnikova G."/>
            <person name="Chertkov O."/>
            <person name="Kyrpides N."/>
            <person name="Mavromatis K."/>
            <person name="Ivanova N."/>
            <person name="Brettin T."/>
            <person name="Detter J.C."/>
            <person name="Han C."/>
            <person name="Larimer F."/>
            <person name="Land M."/>
            <person name="Hauser L."/>
            <person name="Markowitz V."/>
            <person name="Cheng J.-F."/>
            <person name="Hugenholtz P."/>
            <person name="Woyke T."/>
            <person name="Wu D."/>
            <person name="Tindall B."/>
            <person name="Pomrenke H."/>
            <person name="Brambilla E."/>
            <person name="Klenk H.-P."/>
            <person name="Eisen J.A."/>
        </authorList>
    </citation>
    <scope>NUCLEOTIDE SEQUENCE [LARGE SCALE GENOMIC DNA]</scope>
    <source>
        <strain evidence="4">ATCC BAA-1392 / DSM 18658 / VKM B-2454 / MOB10</strain>
    </source>
</reference>
<dbReference type="STRING" id="886293.Sinac_0021"/>
<protein>
    <recommendedName>
        <fullName evidence="2">DUF6868 domain-containing protein</fullName>
    </recommendedName>
</protein>
<sequence length="80" mass="9103">MGITSAREFLLWCTVINFGLLVVWFLASTLARGGLLRLWSHWFHLPAETFDTVNVGGMALYKMAVLFFNLVPLIALYLVR</sequence>
<gene>
    <name evidence="3" type="ordered locus">Sinac_0021</name>
</gene>
<proteinExistence type="predicted"/>
<dbReference type="OrthoDB" id="287243at2"/>
<dbReference type="eggNOG" id="ENOG5032ZJW">
    <property type="taxonomic scope" value="Bacteria"/>
</dbReference>
<keyword evidence="4" id="KW-1185">Reference proteome</keyword>
<feature type="domain" description="DUF6868" evidence="2">
    <location>
        <begin position="1"/>
        <end position="79"/>
    </location>
</feature>
<evidence type="ECO:0000313" key="3">
    <source>
        <dbReference type="EMBL" id="AGA24485.1"/>
    </source>
</evidence>
<dbReference type="RefSeq" id="WP_015243670.1">
    <property type="nucleotide sequence ID" value="NC_019892.1"/>
</dbReference>
<dbReference type="Proteomes" id="UP000010798">
    <property type="component" value="Chromosome"/>
</dbReference>
<name>L0D6J4_SINAD</name>
<feature type="transmembrane region" description="Helical" evidence="1">
    <location>
        <begin position="9"/>
        <end position="27"/>
    </location>
</feature>